<organism evidence="11 12">
    <name type="scientific">Pyronema omphalodes (strain CBS 100304)</name>
    <name type="common">Pyronema confluens</name>
    <dbReference type="NCBI Taxonomy" id="1076935"/>
    <lineage>
        <taxon>Eukaryota</taxon>
        <taxon>Fungi</taxon>
        <taxon>Dikarya</taxon>
        <taxon>Ascomycota</taxon>
        <taxon>Pezizomycotina</taxon>
        <taxon>Pezizomycetes</taxon>
        <taxon>Pezizales</taxon>
        <taxon>Pyronemataceae</taxon>
        <taxon>Pyronema</taxon>
    </lineage>
</organism>
<accession>U4LU57</accession>
<evidence type="ECO:0000313" key="11">
    <source>
        <dbReference type="EMBL" id="CCX33410.1"/>
    </source>
</evidence>
<dbReference type="Pfam" id="PF14833">
    <property type="entry name" value="NAD_binding_11"/>
    <property type="match status" value="1"/>
</dbReference>
<comment type="similarity">
    <text evidence="2">Belongs to the HIBADH-related family. 3-hydroxyisobutyrate dehydrogenase subfamily.</text>
</comment>
<dbReference type="SUPFAM" id="SSF48179">
    <property type="entry name" value="6-phosphogluconate dehydrogenase C-terminal domain-like"/>
    <property type="match status" value="1"/>
</dbReference>
<evidence type="ECO:0000256" key="2">
    <source>
        <dbReference type="ARBA" id="ARBA00006013"/>
    </source>
</evidence>
<keyword evidence="6" id="KW-0520">NAD</keyword>
<dbReference type="STRING" id="1076935.U4LU57"/>
<dbReference type="Gene3D" id="1.10.1040.10">
    <property type="entry name" value="N-(1-d-carboxylethyl)-l-norvaline Dehydrogenase, domain 2"/>
    <property type="match status" value="1"/>
</dbReference>
<dbReference type="SUPFAM" id="SSF51735">
    <property type="entry name" value="NAD(P)-binding Rossmann-fold domains"/>
    <property type="match status" value="1"/>
</dbReference>
<dbReference type="OMA" id="NNMMLFI"/>
<comment type="catalytic activity">
    <reaction evidence="7">
        <text>3-hydroxy-2-methylpropanoate + NAD(+) = 2-methyl-3-oxopropanoate + NADH + H(+)</text>
        <dbReference type="Rhea" id="RHEA:17681"/>
        <dbReference type="ChEBI" id="CHEBI:11805"/>
        <dbReference type="ChEBI" id="CHEBI:15378"/>
        <dbReference type="ChEBI" id="CHEBI:57540"/>
        <dbReference type="ChEBI" id="CHEBI:57700"/>
        <dbReference type="ChEBI" id="CHEBI:57945"/>
        <dbReference type="EC" id="1.1.1.31"/>
    </reaction>
</comment>
<evidence type="ECO:0000256" key="3">
    <source>
        <dbReference type="ARBA" id="ARBA00012991"/>
    </source>
</evidence>
<reference evidence="11 12" key="1">
    <citation type="journal article" date="2013" name="PLoS Genet.">
        <title>The genome and development-dependent transcriptomes of Pyronema confluens: a window into fungal evolution.</title>
        <authorList>
            <person name="Traeger S."/>
            <person name="Altegoer F."/>
            <person name="Freitag M."/>
            <person name="Gabaldon T."/>
            <person name="Kempken F."/>
            <person name="Kumar A."/>
            <person name="Marcet-Houben M."/>
            <person name="Poggeler S."/>
            <person name="Stajich J.E."/>
            <person name="Nowrousian M."/>
        </authorList>
    </citation>
    <scope>NUCLEOTIDE SEQUENCE [LARGE SCALE GENOMIC DNA]</scope>
    <source>
        <strain evidence="12">CBS 100304</strain>
        <tissue evidence="11">Vegetative mycelium</tissue>
    </source>
</reference>
<dbReference type="InterPro" id="IPR008927">
    <property type="entry name" value="6-PGluconate_DH-like_C_sf"/>
</dbReference>
<evidence type="ECO:0000256" key="6">
    <source>
        <dbReference type="ARBA" id="ARBA00023027"/>
    </source>
</evidence>
<dbReference type="FunFam" id="1.10.1040.10:FF:000006">
    <property type="entry name" value="3-hydroxyisobutyrate dehydrogenase"/>
    <property type="match status" value="1"/>
</dbReference>
<feature type="domain" description="6-phosphogluconate dehydrogenase NADP-binding" evidence="9">
    <location>
        <begin position="3"/>
        <end position="135"/>
    </location>
</feature>
<evidence type="ECO:0000256" key="7">
    <source>
        <dbReference type="ARBA" id="ARBA00049197"/>
    </source>
</evidence>
<evidence type="ECO:0000259" key="9">
    <source>
        <dbReference type="Pfam" id="PF03446"/>
    </source>
</evidence>
<dbReference type="GO" id="GO:0051287">
    <property type="term" value="F:NAD binding"/>
    <property type="evidence" value="ECO:0007669"/>
    <property type="project" value="InterPro"/>
</dbReference>
<protein>
    <recommendedName>
        <fullName evidence="3">3-hydroxyisobutyrate dehydrogenase</fullName>
        <ecNumber evidence="3">1.1.1.31</ecNumber>
    </recommendedName>
</protein>
<evidence type="ECO:0000313" key="12">
    <source>
        <dbReference type="Proteomes" id="UP000018144"/>
    </source>
</evidence>
<evidence type="ECO:0000259" key="10">
    <source>
        <dbReference type="Pfam" id="PF14833"/>
    </source>
</evidence>
<dbReference type="AlphaFoldDB" id="U4LU57"/>
<dbReference type="InterPro" id="IPR006115">
    <property type="entry name" value="6PGDH_NADP-bd"/>
</dbReference>
<comment type="pathway">
    <text evidence="1">Amino-acid degradation; L-valine degradation.</text>
</comment>
<keyword evidence="4" id="KW-0101">Branched-chain amino acid catabolism</keyword>
<dbReference type="GO" id="GO:0050661">
    <property type="term" value="F:NADP binding"/>
    <property type="evidence" value="ECO:0007669"/>
    <property type="project" value="InterPro"/>
</dbReference>
<dbReference type="PANTHER" id="PTHR22981:SF81">
    <property type="entry name" value="DEHYDROGENASE, PUTATIVE-RELATED"/>
    <property type="match status" value="1"/>
</dbReference>
<dbReference type="eggNOG" id="KOG0409">
    <property type="taxonomic scope" value="Eukaryota"/>
</dbReference>
<evidence type="ECO:0000256" key="5">
    <source>
        <dbReference type="ARBA" id="ARBA00023002"/>
    </source>
</evidence>
<evidence type="ECO:0000256" key="1">
    <source>
        <dbReference type="ARBA" id="ARBA00005109"/>
    </source>
</evidence>
<dbReference type="PANTHER" id="PTHR22981">
    <property type="entry name" value="3-HYDROXYISOBUTYRATE DEHYDROGENASE-RELATED"/>
    <property type="match status" value="1"/>
</dbReference>
<feature type="domain" description="3-hydroxyisobutyrate dehydrogenase-like NAD-binding" evidence="10">
    <location>
        <begin position="143"/>
        <end position="255"/>
    </location>
</feature>
<dbReference type="GO" id="GO:0008442">
    <property type="term" value="F:3-hydroxyisobutyrate dehydrogenase activity"/>
    <property type="evidence" value="ECO:0007669"/>
    <property type="project" value="UniProtKB-EC"/>
</dbReference>
<dbReference type="GO" id="GO:0005739">
    <property type="term" value="C:mitochondrion"/>
    <property type="evidence" value="ECO:0007669"/>
    <property type="project" value="TreeGrafter"/>
</dbReference>
<keyword evidence="5" id="KW-0560">Oxidoreductase</keyword>
<dbReference type="Pfam" id="PF03446">
    <property type="entry name" value="NAD_binding_2"/>
    <property type="match status" value="1"/>
</dbReference>
<dbReference type="InterPro" id="IPR029154">
    <property type="entry name" value="HIBADH-like_NADP-bd"/>
</dbReference>
<evidence type="ECO:0000256" key="4">
    <source>
        <dbReference type="ARBA" id="ARBA00022456"/>
    </source>
</evidence>
<dbReference type="OrthoDB" id="21615at2759"/>
<keyword evidence="12" id="KW-1185">Reference proteome</keyword>
<sequence length="299" mass="32422">MFIYDVDVSATSRFLDAHPLTPTTACKNVSTVGLSAETIITILPADAHARDVYSQILTESTTLFHKTFIDCSTIAPSTSLEILTQFPRETRFFDAPVSGGPMGAEKATLTFMLGGSEEELATLRPLLELMGSPTSIFACGNRGQGLAVKLANNYLSGLVSIATCEAYNFGMKTGLDPKLMQRIFSSSTAQNWVSDKCNPVPGLSPGTPPSNGYKPGFKVEMMAKDFGLALKAMEEVGASTELGTKGEEIYRTVGEDERFRGMDSRVIFQAIGGGERRGRVGETIEFDTQTQEMQHRDDK</sequence>
<dbReference type="GO" id="GO:0006574">
    <property type="term" value="P:L-valine catabolic process"/>
    <property type="evidence" value="ECO:0007669"/>
    <property type="project" value="TreeGrafter"/>
</dbReference>
<dbReference type="EC" id="1.1.1.31" evidence="3"/>
<dbReference type="EMBL" id="HF936056">
    <property type="protein sequence ID" value="CCX33410.1"/>
    <property type="molecule type" value="Genomic_DNA"/>
</dbReference>
<dbReference type="Gene3D" id="3.40.50.720">
    <property type="entry name" value="NAD(P)-binding Rossmann-like Domain"/>
    <property type="match status" value="1"/>
</dbReference>
<feature type="region of interest" description="Disordered" evidence="8">
    <location>
        <begin position="279"/>
        <end position="299"/>
    </location>
</feature>
<evidence type="ECO:0000256" key="8">
    <source>
        <dbReference type="SAM" id="MobiDB-lite"/>
    </source>
</evidence>
<dbReference type="Proteomes" id="UP000018144">
    <property type="component" value="Unassembled WGS sequence"/>
</dbReference>
<dbReference type="InterPro" id="IPR013328">
    <property type="entry name" value="6PGD_dom2"/>
</dbReference>
<gene>
    <name evidence="11" type="ORF">PCON_01091</name>
</gene>
<name>U4LU57_PYROM</name>
<dbReference type="InterPro" id="IPR036291">
    <property type="entry name" value="NAD(P)-bd_dom_sf"/>
</dbReference>
<proteinExistence type="inferred from homology"/>